<reference evidence="6" key="1">
    <citation type="submission" date="2021-01" db="EMBL/GenBank/DDBJ databases">
        <title>Whole genome shotgun sequence of Acrocarpospora phusangensis NBRC 108782.</title>
        <authorList>
            <person name="Komaki H."/>
            <person name="Tamura T."/>
        </authorList>
    </citation>
    <scope>NUCLEOTIDE SEQUENCE</scope>
    <source>
        <strain evidence="6">NBRC 108782</strain>
    </source>
</reference>
<dbReference type="GO" id="GO:0017000">
    <property type="term" value="P:antibiotic biosynthetic process"/>
    <property type="evidence" value="ECO:0007669"/>
    <property type="project" value="UniProtKB-KW"/>
</dbReference>
<comment type="cofactor">
    <cofactor evidence="1">
        <name>Fe(2+)</name>
        <dbReference type="ChEBI" id="CHEBI:29033"/>
    </cofactor>
</comment>
<dbReference type="InterPro" id="IPR042098">
    <property type="entry name" value="TauD-like_sf"/>
</dbReference>
<protein>
    <submittedName>
        <fullName evidence="6">Protein AmbC</fullName>
    </submittedName>
</protein>
<dbReference type="Pfam" id="PF02668">
    <property type="entry name" value="TauD"/>
    <property type="match status" value="1"/>
</dbReference>
<name>A0A919UPE0_9ACTN</name>
<dbReference type="SUPFAM" id="SSF51197">
    <property type="entry name" value="Clavaminate synthase-like"/>
    <property type="match status" value="1"/>
</dbReference>
<dbReference type="PANTHER" id="PTHR10696">
    <property type="entry name" value="GAMMA-BUTYROBETAINE HYDROXYLASE-RELATED"/>
    <property type="match status" value="1"/>
</dbReference>
<comment type="caution">
    <text evidence="6">The sequence shown here is derived from an EMBL/GenBank/DDBJ whole genome shotgun (WGS) entry which is preliminary data.</text>
</comment>
<evidence type="ECO:0000256" key="3">
    <source>
        <dbReference type="ARBA" id="ARBA00023004"/>
    </source>
</evidence>
<proteinExistence type="predicted"/>
<dbReference type="EMBL" id="BOOA01000027">
    <property type="protein sequence ID" value="GIH25278.1"/>
    <property type="molecule type" value="Genomic_DNA"/>
</dbReference>
<evidence type="ECO:0000259" key="5">
    <source>
        <dbReference type="Pfam" id="PF02668"/>
    </source>
</evidence>
<organism evidence="6 7">
    <name type="scientific">Acrocarpospora phusangensis</name>
    <dbReference type="NCBI Taxonomy" id="1070424"/>
    <lineage>
        <taxon>Bacteria</taxon>
        <taxon>Bacillati</taxon>
        <taxon>Actinomycetota</taxon>
        <taxon>Actinomycetes</taxon>
        <taxon>Streptosporangiales</taxon>
        <taxon>Streptosporangiaceae</taxon>
        <taxon>Acrocarpospora</taxon>
    </lineage>
</organism>
<dbReference type="InterPro" id="IPR003819">
    <property type="entry name" value="TauD/TfdA-like"/>
</dbReference>
<dbReference type="PANTHER" id="PTHR10696:SF56">
    <property type="entry name" value="TAUD_TFDA-LIKE DOMAIN-CONTAINING PROTEIN"/>
    <property type="match status" value="1"/>
</dbReference>
<dbReference type="RefSeq" id="WP_204042014.1">
    <property type="nucleotide sequence ID" value="NZ_BOOA01000027.1"/>
</dbReference>
<sequence>MSAPERWSTPPEAARGTAQAAAWLGRRAGELDTALAKSGAVLVRGMPLRTPADLTPVLAALGSEPSRPGEWFVPREELADRVYGPLPWPDERVLCPHPEAAYALRPPARLVVACLRAPGADGDAVLADGRAVLATLPDDLVAHAERTGWTLVRNFRTYVGVPWTAAFATKERERVESHCAAEAVTCEWTRGDSLRTTRRRPAVVRHPETGDPVWFNQLGFLSRWALLPDERAVLEAAYGTAGLPADTAFGDGRPLTAEEHAVIESAYDRVEHRFSWRAGDVLVLDNLLMAYGRRPQREGGSFAVAMLGRLALEMV</sequence>
<evidence type="ECO:0000313" key="7">
    <source>
        <dbReference type="Proteomes" id="UP000640052"/>
    </source>
</evidence>
<dbReference type="Proteomes" id="UP000640052">
    <property type="component" value="Unassembled WGS sequence"/>
</dbReference>
<dbReference type="AlphaFoldDB" id="A0A919UPE0"/>
<dbReference type="GO" id="GO:0016491">
    <property type="term" value="F:oxidoreductase activity"/>
    <property type="evidence" value="ECO:0007669"/>
    <property type="project" value="UniProtKB-KW"/>
</dbReference>
<accession>A0A919UPE0</accession>
<evidence type="ECO:0000256" key="2">
    <source>
        <dbReference type="ARBA" id="ARBA00023002"/>
    </source>
</evidence>
<keyword evidence="3" id="KW-0408">Iron</keyword>
<dbReference type="InterPro" id="IPR050411">
    <property type="entry name" value="AlphaKG_dependent_hydroxylases"/>
</dbReference>
<gene>
    <name evidence="6" type="primary">ambC</name>
    <name evidence="6" type="ORF">Aph01nite_35880</name>
</gene>
<evidence type="ECO:0000256" key="4">
    <source>
        <dbReference type="ARBA" id="ARBA00023194"/>
    </source>
</evidence>
<evidence type="ECO:0000313" key="6">
    <source>
        <dbReference type="EMBL" id="GIH25278.1"/>
    </source>
</evidence>
<keyword evidence="4" id="KW-0045">Antibiotic biosynthesis</keyword>
<evidence type="ECO:0000256" key="1">
    <source>
        <dbReference type="ARBA" id="ARBA00001954"/>
    </source>
</evidence>
<keyword evidence="7" id="KW-1185">Reference proteome</keyword>
<feature type="domain" description="TauD/TfdA-like" evidence="5">
    <location>
        <begin position="25"/>
        <end position="295"/>
    </location>
</feature>
<dbReference type="Gene3D" id="3.60.130.10">
    <property type="entry name" value="Clavaminate synthase-like"/>
    <property type="match status" value="1"/>
</dbReference>
<keyword evidence="2" id="KW-0560">Oxidoreductase</keyword>